<evidence type="ECO:0008006" key="5">
    <source>
        <dbReference type="Google" id="ProtNLM"/>
    </source>
</evidence>
<accession>A0ABS2DRN7</accession>
<gene>
    <name evidence="3" type="ORF">H6A60_02570</name>
</gene>
<dbReference type="Pfam" id="PF07996">
    <property type="entry name" value="T4SS"/>
    <property type="match status" value="1"/>
</dbReference>
<evidence type="ECO:0000256" key="1">
    <source>
        <dbReference type="SAM" id="MobiDB-lite"/>
    </source>
</evidence>
<feature type="compositionally biased region" description="Acidic residues" evidence="1">
    <location>
        <begin position="229"/>
        <end position="239"/>
    </location>
</feature>
<reference evidence="3 4" key="1">
    <citation type="journal article" date="2021" name="Sci. Rep.">
        <title>The distribution of antibiotic resistance genes in chicken gut microbiota commensals.</title>
        <authorList>
            <person name="Juricova H."/>
            <person name="Matiasovicova J."/>
            <person name="Kubasova T."/>
            <person name="Cejkova D."/>
            <person name="Rychlik I."/>
        </authorList>
    </citation>
    <scope>NUCLEOTIDE SEQUENCE [LARGE SCALE GENOMIC DNA]</scope>
    <source>
        <strain evidence="3 4">An829</strain>
    </source>
</reference>
<keyword evidence="2" id="KW-0732">Signal</keyword>
<name>A0ABS2DRN7_9BURK</name>
<dbReference type="Gene3D" id="1.20.58.430">
    <property type="entry name" value="Type IV secretion system, VirB5-domain"/>
    <property type="match status" value="1"/>
</dbReference>
<proteinExistence type="predicted"/>
<feature type="compositionally biased region" description="Basic and acidic residues" evidence="1">
    <location>
        <begin position="212"/>
        <end position="222"/>
    </location>
</feature>
<dbReference type="RefSeq" id="WP_205101866.1">
    <property type="nucleotide sequence ID" value="NZ_JACJJC010000003.1"/>
</dbReference>
<dbReference type="InterPro" id="IPR014158">
    <property type="entry name" value="T4SS_VirB5"/>
</dbReference>
<dbReference type="CDD" id="cd14262">
    <property type="entry name" value="VirB5_like"/>
    <property type="match status" value="1"/>
</dbReference>
<dbReference type="InterPro" id="IPR023220">
    <property type="entry name" value="T4SS_VirB5-domain"/>
</dbReference>
<dbReference type="EMBL" id="JACJJC010000003">
    <property type="protein sequence ID" value="MBM6703388.1"/>
    <property type="molecule type" value="Genomic_DNA"/>
</dbReference>
<dbReference type="Proteomes" id="UP000715095">
    <property type="component" value="Unassembled WGS sequence"/>
</dbReference>
<feature type="signal peptide" evidence="2">
    <location>
        <begin position="1"/>
        <end position="19"/>
    </location>
</feature>
<keyword evidence="4" id="KW-1185">Reference proteome</keyword>
<organism evidence="3 4">
    <name type="scientific">Sutterella massiliensis</name>
    <dbReference type="NCBI Taxonomy" id="1816689"/>
    <lineage>
        <taxon>Bacteria</taxon>
        <taxon>Pseudomonadati</taxon>
        <taxon>Pseudomonadota</taxon>
        <taxon>Betaproteobacteria</taxon>
        <taxon>Burkholderiales</taxon>
        <taxon>Sutterellaceae</taxon>
        <taxon>Sutterella</taxon>
    </lineage>
</organism>
<feature type="region of interest" description="Disordered" evidence="1">
    <location>
        <begin position="210"/>
        <end position="239"/>
    </location>
</feature>
<evidence type="ECO:0000313" key="4">
    <source>
        <dbReference type="Proteomes" id="UP000715095"/>
    </source>
</evidence>
<evidence type="ECO:0000256" key="2">
    <source>
        <dbReference type="SAM" id="SignalP"/>
    </source>
</evidence>
<evidence type="ECO:0000313" key="3">
    <source>
        <dbReference type="EMBL" id="MBM6703388.1"/>
    </source>
</evidence>
<sequence>MKKRLCTLATLFVISNAMATGIPVFDGAAATNFITQWTQMLKDYQMLTQQYNQAVQIYDQAVSTYDSMTGSRGFGMLHHSQNWIRLMPESLQENFNRTFSDGFSALSSRGRSVYESMNLEARCAEWDGAALEGCRNEQAVAAEYMASLQEIDNVTSQILTEVQGLMGEINRTSDMKGASELQAQIQAKMASLSAARAQASVQLAQMQSMQREAARRETERLHRSSFSEVSEDEIEALCR</sequence>
<protein>
    <recommendedName>
        <fullName evidence="5">P-type conjugative transfer protein TrbJ</fullName>
    </recommendedName>
</protein>
<dbReference type="SUPFAM" id="SSF101082">
    <property type="entry name" value="Typo IV secretion system protein TraC"/>
    <property type="match status" value="1"/>
</dbReference>
<feature type="chain" id="PRO_5046580840" description="P-type conjugative transfer protein TrbJ" evidence="2">
    <location>
        <begin position="20"/>
        <end position="239"/>
    </location>
</feature>
<comment type="caution">
    <text evidence="3">The sequence shown here is derived from an EMBL/GenBank/DDBJ whole genome shotgun (WGS) entry which is preliminary data.</text>
</comment>